<dbReference type="PANTHER" id="PTHR43802:SF1">
    <property type="entry name" value="IP11341P-RELATED"/>
    <property type="match status" value="1"/>
</dbReference>
<dbReference type="Pfam" id="PF00378">
    <property type="entry name" value="ECH_1"/>
    <property type="match status" value="1"/>
</dbReference>
<proteinExistence type="inferred from homology"/>
<protein>
    <submittedName>
        <fullName evidence="3">Putative enoyl-CoA hydratase echA8</fullName>
        <ecNumber evidence="3">4.2.1.17</ecNumber>
    </submittedName>
</protein>
<dbReference type="RefSeq" id="WP_094035168.1">
    <property type="nucleotide sequence ID" value="NZ_CP022540.1"/>
</dbReference>
<evidence type="ECO:0000313" key="3">
    <source>
        <dbReference type="EMBL" id="ASP21228.1"/>
    </source>
</evidence>
<dbReference type="InterPro" id="IPR029045">
    <property type="entry name" value="ClpP/crotonase-like_dom_sf"/>
</dbReference>
<dbReference type="InterPro" id="IPR001753">
    <property type="entry name" value="Enoyl-CoA_hydra/iso"/>
</dbReference>
<dbReference type="EC" id="4.2.1.17" evidence="3"/>
<dbReference type="InterPro" id="IPR018376">
    <property type="entry name" value="Enoyl-CoA_hyd/isom_CS"/>
</dbReference>
<dbReference type="EMBL" id="CP022540">
    <property type="protein sequence ID" value="ASP21228.1"/>
    <property type="molecule type" value="Genomic_DNA"/>
</dbReference>
<name>A0A222E5F9_9RHOB</name>
<dbReference type="KEGG" id="aht:ANTHELSMS3_02566"/>
<accession>A0A222E5F9</accession>
<dbReference type="PANTHER" id="PTHR43802">
    <property type="entry name" value="ENOYL-COA HYDRATASE"/>
    <property type="match status" value="1"/>
</dbReference>
<dbReference type="SUPFAM" id="SSF52096">
    <property type="entry name" value="ClpP/crotonase"/>
    <property type="match status" value="1"/>
</dbReference>
<dbReference type="PROSITE" id="PS00166">
    <property type="entry name" value="ENOYL_COA_HYDRATASE"/>
    <property type="match status" value="1"/>
</dbReference>
<dbReference type="AlphaFoldDB" id="A0A222E5F9"/>
<comment type="similarity">
    <text evidence="1 2">Belongs to the enoyl-CoA hydratase/isomerase family.</text>
</comment>
<evidence type="ECO:0000313" key="4">
    <source>
        <dbReference type="Proteomes" id="UP000203589"/>
    </source>
</evidence>
<dbReference type="GO" id="GO:0004300">
    <property type="term" value="F:enoyl-CoA hydratase activity"/>
    <property type="evidence" value="ECO:0007669"/>
    <property type="project" value="UniProtKB-EC"/>
</dbReference>
<gene>
    <name evidence="3" type="ORF">ANTHELSMS3_02566</name>
</gene>
<keyword evidence="3" id="KW-0456">Lyase</keyword>
<reference evidence="3 4" key="1">
    <citation type="submission" date="2017-07" db="EMBL/GenBank/DDBJ databases">
        <title>Genome Sequence of Antarctobacter heliothermus Strain SMS3 Isolated from a culture of the Diatom Skeletonema marinoi.</title>
        <authorList>
            <person name="Topel M."/>
            <person name="Pinder M.I.M."/>
            <person name="Johansson O.N."/>
            <person name="Kourtchenko O."/>
            <person name="Godhe A."/>
            <person name="Clarke A.K."/>
        </authorList>
    </citation>
    <scope>NUCLEOTIDE SEQUENCE [LARGE SCALE GENOMIC DNA]</scope>
    <source>
        <strain evidence="3 4">SMS3</strain>
    </source>
</reference>
<sequence>MTDDLILWQKDPDDAFVTLVMNRPEKMNAMDQQLGDALEAAILRAVKDPDVRAIILTGAGRAFTSGFDLGGEDFEMDADQWRADIGENMRRLGVIREVPIPIIAAVNGYALAGGLELMMCCDMVVVAEDAQLGEPEVRHVSAPPTLMLPWTVPMLHARYLMYTGDLIDGKEAARIHLANKAVPLSELKAETERLARKCARMPGTAIKYAKAALNHMQQTAGLESSWSYNRETTAILHGTEEGKHWMRLLKEKSLREFLDTRDGPFRELD</sequence>
<organism evidence="3 4">
    <name type="scientific">Antarctobacter heliothermus</name>
    <dbReference type="NCBI Taxonomy" id="74033"/>
    <lineage>
        <taxon>Bacteria</taxon>
        <taxon>Pseudomonadati</taxon>
        <taxon>Pseudomonadota</taxon>
        <taxon>Alphaproteobacteria</taxon>
        <taxon>Rhodobacterales</taxon>
        <taxon>Roseobacteraceae</taxon>
        <taxon>Antarctobacter</taxon>
    </lineage>
</organism>
<evidence type="ECO:0000256" key="2">
    <source>
        <dbReference type="RuleBase" id="RU003707"/>
    </source>
</evidence>
<dbReference type="CDD" id="cd06558">
    <property type="entry name" value="crotonase-like"/>
    <property type="match status" value="1"/>
</dbReference>
<dbReference type="Gene3D" id="3.90.226.10">
    <property type="entry name" value="2-enoyl-CoA Hydratase, Chain A, domain 1"/>
    <property type="match status" value="1"/>
</dbReference>
<keyword evidence="4" id="KW-1185">Reference proteome</keyword>
<evidence type="ECO:0000256" key="1">
    <source>
        <dbReference type="ARBA" id="ARBA00005254"/>
    </source>
</evidence>
<dbReference type="OrthoDB" id="9795613at2"/>
<dbReference type="Proteomes" id="UP000203589">
    <property type="component" value="Chromosome"/>
</dbReference>